<gene>
    <name evidence="1" type="ORF">PEVE_00017740</name>
</gene>
<reference evidence="1 2" key="1">
    <citation type="submission" date="2022-05" db="EMBL/GenBank/DDBJ databases">
        <authorList>
            <consortium name="Genoscope - CEA"/>
            <person name="William W."/>
        </authorList>
    </citation>
    <scope>NUCLEOTIDE SEQUENCE [LARGE SCALE GENOMIC DNA]</scope>
</reference>
<dbReference type="Proteomes" id="UP001159427">
    <property type="component" value="Unassembled WGS sequence"/>
</dbReference>
<evidence type="ECO:0000313" key="2">
    <source>
        <dbReference type="Proteomes" id="UP001159427"/>
    </source>
</evidence>
<proteinExistence type="predicted"/>
<name>A0ABN8S9S4_9CNID</name>
<accession>A0ABN8S9S4</accession>
<protein>
    <submittedName>
        <fullName evidence="1">Uncharacterized protein</fullName>
    </submittedName>
</protein>
<evidence type="ECO:0000313" key="1">
    <source>
        <dbReference type="EMBL" id="CAH3187551.1"/>
    </source>
</evidence>
<organism evidence="1 2">
    <name type="scientific">Porites evermanni</name>
    <dbReference type="NCBI Taxonomy" id="104178"/>
    <lineage>
        <taxon>Eukaryota</taxon>
        <taxon>Metazoa</taxon>
        <taxon>Cnidaria</taxon>
        <taxon>Anthozoa</taxon>
        <taxon>Hexacorallia</taxon>
        <taxon>Scleractinia</taxon>
        <taxon>Fungiina</taxon>
        <taxon>Poritidae</taxon>
        <taxon>Porites</taxon>
    </lineage>
</organism>
<keyword evidence="2" id="KW-1185">Reference proteome</keyword>
<comment type="caution">
    <text evidence="1">The sequence shown here is derived from an EMBL/GenBank/DDBJ whole genome shotgun (WGS) entry which is preliminary data.</text>
</comment>
<sequence length="163" mass="18946">MPFLLVSLSYTRCSVTYAANKCHRKVRAYRLSQALCEQILQDLYAKGTGLLWSYSKEEFDRRVQVLMEHWHRLESSEHKDPQFVEYFFAIQTGRVKQIVASFPGRSLTWLSTSAPKSVGAKVTPPSVHETTQQYHPRLLWTTTTLHLKKLVTQLWSKEVCQTQ</sequence>
<dbReference type="EMBL" id="CALNXI010002428">
    <property type="protein sequence ID" value="CAH3187551.1"/>
    <property type="molecule type" value="Genomic_DNA"/>
</dbReference>